<dbReference type="InterPro" id="IPR036895">
    <property type="entry name" value="Uracil-DNA_glycosylase-like_sf"/>
</dbReference>
<dbReference type="CDD" id="cd10032">
    <property type="entry name" value="UDG-F6_HDG"/>
    <property type="match status" value="1"/>
</dbReference>
<dbReference type="EC" id="3.2.2.15" evidence="2"/>
<dbReference type="EMBL" id="DVOT01000056">
    <property type="protein sequence ID" value="HIV26915.1"/>
    <property type="molecule type" value="Genomic_DNA"/>
</dbReference>
<dbReference type="SMART" id="SM00986">
    <property type="entry name" value="UDG"/>
    <property type="match status" value="1"/>
</dbReference>
<dbReference type="GO" id="GO:0033958">
    <property type="term" value="F:DNA-deoxyinosine glycosylase activity"/>
    <property type="evidence" value="ECO:0007669"/>
    <property type="project" value="UniProtKB-EC"/>
</dbReference>
<sequence length="161" mass="18308">MERIESFAPVVSQRAKVLILGTMPSVQSLREQFYYAHPRNAFWPILSAIYGMQATDIATKRQLIERCGLALWDVAQSCERQGSLDSAMRAVRPNDIALLARQYPIEKILLNGQAAGRLFHRYFPQLAKEKTCLVLPSTSPAYTLPFEQKLFAWRDALCPHL</sequence>
<gene>
    <name evidence="2" type="ORF">IAA64_03020</name>
</gene>
<feature type="domain" description="Uracil-DNA glycosylase-like" evidence="1">
    <location>
        <begin position="8"/>
        <end position="157"/>
    </location>
</feature>
<comment type="caution">
    <text evidence="2">The sequence shown here is derived from an EMBL/GenBank/DDBJ whole genome shotgun (WGS) entry which is preliminary data.</text>
</comment>
<dbReference type="SMART" id="SM00987">
    <property type="entry name" value="UreE_C"/>
    <property type="match status" value="1"/>
</dbReference>
<organism evidence="2 3">
    <name type="scientific">Candidatus Ornithocaccomicrobium faecavium</name>
    <dbReference type="NCBI Taxonomy" id="2840890"/>
    <lineage>
        <taxon>Bacteria</taxon>
        <taxon>Bacillati</taxon>
        <taxon>Bacillota</taxon>
        <taxon>Clostridia</taxon>
        <taxon>Candidatus Ornithocaccomicrobium</taxon>
    </lineage>
</organism>
<name>A0A9D1P6Q6_9FIRM</name>
<evidence type="ECO:0000313" key="2">
    <source>
        <dbReference type="EMBL" id="HIV26915.1"/>
    </source>
</evidence>
<dbReference type="Pfam" id="PF03167">
    <property type="entry name" value="UDG"/>
    <property type="match status" value="1"/>
</dbReference>
<reference evidence="2" key="1">
    <citation type="submission" date="2020-10" db="EMBL/GenBank/DDBJ databases">
        <authorList>
            <person name="Gilroy R."/>
        </authorList>
    </citation>
    <scope>NUCLEOTIDE SEQUENCE</scope>
    <source>
        <strain evidence="2">CHK183-6373</strain>
    </source>
</reference>
<accession>A0A9D1P6Q6</accession>
<keyword evidence="2" id="KW-0326">Glycosidase</keyword>
<dbReference type="Proteomes" id="UP000886884">
    <property type="component" value="Unassembled WGS sequence"/>
</dbReference>
<dbReference type="Gene3D" id="3.40.470.10">
    <property type="entry name" value="Uracil-DNA glycosylase-like domain"/>
    <property type="match status" value="1"/>
</dbReference>
<dbReference type="InterPro" id="IPR005122">
    <property type="entry name" value="Uracil-DNA_glycosylase-like"/>
</dbReference>
<evidence type="ECO:0000259" key="1">
    <source>
        <dbReference type="SMART" id="SM00986"/>
    </source>
</evidence>
<dbReference type="AlphaFoldDB" id="A0A9D1P6Q6"/>
<protein>
    <submittedName>
        <fullName evidence="2">DNA-deoxyinosine glycosylase</fullName>
        <ecNumber evidence="2">3.2.2.15</ecNumber>
    </submittedName>
</protein>
<reference evidence="2" key="2">
    <citation type="journal article" date="2021" name="PeerJ">
        <title>Extensive microbial diversity within the chicken gut microbiome revealed by metagenomics and culture.</title>
        <authorList>
            <person name="Gilroy R."/>
            <person name="Ravi A."/>
            <person name="Getino M."/>
            <person name="Pursley I."/>
            <person name="Horton D.L."/>
            <person name="Alikhan N.F."/>
            <person name="Baker D."/>
            <person name="Gharbi K."/>
            <person name="Hall N."/>
            <person name="Watson M."/>
            <person name="Adriaenssens E.M."/>
            <person name="Foster-Nyarko E."/>
            <person name="Jarju S."/>
            <person name="Secka A."/>
            <person name="Antonio M."/>
            <person name="Oren A."/>
            <person name="Chaudhuri R.R."/>
            <person name="La Ragione R."/>
            <person name="Hildebrand F."/>
            <person name="Pallen M.J."/>
        </authorList>
    </citation>
    <scope>NUCLEOTIDE SEQUENCE</scope>
    <source>
        <strain evidence="2">CHK183-6373</strain>
    </source>
</reference>
<dbReference type="NCBIfam" id="TIGR04274">
    <property type="entry name" value="hypoxanDNAglyco"/>
    <property type="match status" value="1"/>
</dbReference>
<keyword evidence="2" id="KW-0378">Hydrolase</keyword>
<dbReference type="InterPro" id="IPR026353">
    <property type="entry name" value="Hypoxan-DNA_Glyclase"/>
</dbReference>
<dbReference type="SUPFAM" id="SSF52141">
    <property type="entry name" value="Uracil-DNA glycosylase-like"/>
    <property type="match status" value="1"/>
</dbReference>
<evidence type="ECO:0000313" key="3">
    <source>
        <dbReference type="Proteomes" id="UP000886884"/>
    </source>
</evidence>
<proteinExistence type="predicted"/>